<evidence type="ECO:0000313" key="2">
    <source>
        <dbReference type="Proteomes" id="UP001060085"/>
    </source>
</evidence>
<sequence length="171" mass="18749">MVDLVGAPGSVAWFYVNGECDGYEIECSGCTDVSSFAQTSQLYLNHSRGVRAPEFNTRWVYQEGSLVGRPNGTASSSSYSLKEDPSEPESDIGRVAELKGLAPADAESMGTYVAGQQIAELRREVARMNGLFYMDRQVCQQETAGADRRSFTQFLSTARDSMDGARVELEF</sequence>
<reference evidence="2" key="1">
    <citation type="journal article" date="2023" name="Nat. Plants">
        <title>Single-cell RNA sequencing provides a high-resolution roadmap for understanding the multicellular compartmentation of specialized metabolism.</title>
        <authorList>
            <person name="Sun S."/>
            <person name="Shen X."/>
            <person name="Li Y."/>
            <person name="Li Y."/>
            <person name="Wang S."/>
            <person name="Li R."/>
            <person name="Zhang H."/>
            <person name="Shen G."/>
            <person name="Guo B."/>
            <person name="Wei J."/>
            <person name="Xu J."/>
            <person name="St-Pierre B."/>
            <person name="Chen S."/>
            <person name="Sun C."/>
        </authorList>
    </citation>
    <scope>NUCLEOTIDE SEQUENCE [LARGE SCALE GENOMIC DNA]</scope>
</reference>
<dbReference type="EMBL" id="CM044702">
    <property type="protein sequence ID" value="KAI5676850.1"/>
    <property type="molecule type" value="Genomic_DNA"/>
</dbReference>
<name>A0ACC0BVY6_CATRO</name>
<protein>
    <submittedName>
        <fullName evidence="1">Uncharacterized protein</fullName>
    </submittedName>
</protein>
<organism evidence="1 2">
    <name type="scientific">Catharanthus roseus</name>
    <name type="common">Madagascar periwinkle</name>
    <name type="synonym">Vinca rosea</name>
    <dbReference type="NCBI Taxonomy" id="4058"/>
    <lineage>
        <taxon>Eukaryota</taxon>
        <taxon>Viridiplantae</taxon>
        <taxon>Streptophyta</taxon>
        <taxon>Embryophyta</taxon>
        <taxon>Tracheophyta</taxon>
        <taxon>Spermatophyta</taxon>
        <taxon>Magnoliopsida</taxon>
        <taxon>eudicotyledons</taxon>
        <taxon>Gunneridae</taxon>
        <taxon>Pentapetalae</taxon>
        <taxon>asterids</taxon>
        <taxon>lamiids</taxon>
        <taxon>Gentianales</taxon>
        <taxon>Apocynaceae</taxon>
        <taxon>Rauvolfioideae</taxon>
        <taxon>Vinceae</taxon>
        <taxon>Catharanthinae</taxon>
        <taxon>Catharanthus</taxon>
    </lineage>
</organism>
<comment type="caution">
    <text evidence="1">The sequence shown here is derived from an EMBL/GenBank/DDBJ whole genome shotgun (WGS) entry which is preliminary data.</text>
</comment>
<accession>A0ACC0BVY6</accession>
<gene>
    <name evidence="1" type="ORF">M9H77_07800</name>
</gene>
<dbReference type="Proteomes" id="UP001060085">
    <property type="component" value="Linkage Group LG02"/>
</dbReference>
<keyword evidence="2" id="KW-1185">Reference proteome</keyword>
<evidence type="ECO:0000313" key="1">
    <source>
        <dbReference type="EMBL" id="KAI5676850.1"/>
    </source>
</evidence>
<proteinExistence type="predicted"/>